<dbReference type="InterPro" id="IPR038081">
    <property type="entry name" value="CalX-like_sf"/>
</dbReference>
<evidence type="ECO:0000259" key="3">
    <source>
        <dbReference type="PROSITE" id="PS50268"/>
    </source>
</evidence>
<dbReference type="SUPFAM" id="SSF103647">
    <property type="entry name" value="TSP type-3 repeat"/>
    <property type="match status" value="1"/>
</dbReference>
<dbReference type="InterPro" id="IPR025592">
    <property type="entry name" value="DUF4347"/>
</dbReference>
<dbReference type="NCBIfam" id="NF012211">
    <property type="entry name" value="tand_rpt_95"/>
    <property type="match status" value="11"/>
</dbReference>
<dbReference type="EMBL" id="CP045503">
    <property type="protein sequence ID" value="QPG59569.2"/>
    <property type="molecule type" value="Genomic_DNA"/>
</dbReference>
<feature type="domain" description="Cadherin" evidence="3">
    <location>
        <begin position="624"/>
        <end position="769"/>
    </location>
</feature>
<keyword evidence="5" id="KW-1185">Reference proteome</keyword>
<organism evidence="4 5">
    <name type="scientific">Shewanella eurypsychrophilus</name>
    <dbReference type="NCBI Taxonomy" id="2593656"/>
    <lineage>
        <taxon>Bacteria</taxon>
        <taxon>Pseudomonadati</taxon>
        <taxon>Pseudomonadota</taxon>
        <taxon>Gammaproteobacteria</taxon>
        <taxon>Alteromonadales</taxon>
        <taxon>Shewanellaceae</taxon>
        <taxon>Shewanella</taxon>
    </lineage>
</organism>
<keyword evidence="2" id="KW-0472">Membrane</keyword>
<dbReference type="SUPFAM" id="SSF141072">
    <property type="entry name" value="CalX-like"/>
    <property type="match status" value="1"/>
</dbReference>
<dbReference type="PROSITE" id="PS50268">
    <property type="entry name" value="CADHERIN_2"/>
    <property type="match status" value="2"/>
</dbReference>
<dbReference type="Pfam" id="PF13505">
    <property type="entry name" value="OMP_b-brl"/>
    <property type="match status" value="1"/>
</dbReference>
<evidence type="ECO:0000256" key="2">
    <source>
        <dbReference type="SAM" id="Phobius"/>
    </source>
</evidence>
<dbReference type="Gene3D" id="2.60.40.2810">
    <property type="match status" value="2"/>
</dbReference>
<dbReference type="InterPro" id="IPR015919">
    <property type="entry name" value="Cadherin-like_sf"/>
</dbReference>
<evidence type="ECO:0000256" key="1">
    <source>
        <dbReference type="ARBA" id="ARBA00022729"/>
    </source>
</evidence>
<evidence type="ECO:0000313" key="5">
    <source>
        <dbReference type="Proteomes" id="UP000316416"/>
    </source>
</evidence>
<dbReference type="Pfam" id="PF14252">
    <property type="entry name" value="DUF4347"/>
    <property type="match status" value="1"/>
</dbReference>
<keyword evidence="2" id="KW-0812">Transmembrane</keyword>
<keyword evidence="2" id="KW-1133">Transmembrane helix</keyword>
<dbReference type="SUPFAM" id="SSF56925">
    <property type="entry name" value="OMPA-like"/>
    <property type="match status" value="1"/>
</dbReference>
<dbReference type="PANTHER" id="PTHR34720">
    <property type="entry name" value="MICROCYSTIN DEPENDENT PROTEIN"/>
    <property type="match status" value="1"/>
</dbReference>
<accession>A0ABX6VA56</accession>
<dbReference type="PANTHER" id="PTHR34720:SF9">
    <property type="entry name" value="BLR4714 PROTEIN"/>
    <property type="match status" value="1"/>
</dbReference>
<dbReference type="InterPro" id="IPR002126">
    <property type="entry name" value="Cadherin-like_dom"/>
</dbReference>
<feature type="transmembrane region" description="Helical" evidence="2">
    <location>
        <begin position="2337"/>
        <end position="2355"/>
    </location>
</feature>
<dbReference type="Gene3D" id="2.60.40.10">
    <property type="entry name" value="Immunoglobulins"/>
    <property type="match status" value="1"/>
</dbReference>
<dbReference type="SUPFAM" id="SSF49313">
    <property type="entry name" value="Cadherin-like"/>
    <property type="match status" value="1"/>
</dbReference>
<feature type="domain" description="Cadherin" evidence="3">
    <location>
        <begin position="1136"/>
        <end position="1236"/>
    </location>
</feature>
<keyword evidence="1" id="KW-0732">Signal</keyword>
<dbReference type="InterPro" id="IPR028974">
    <property type="entry name" value="TSP_type-3_rpt"/>
</dbReference>
<gene>
    <name evidence="4" type="ORF">FM038_020925</name>
</gene>
<proteinExistence type="predicted"/>
<dbReference type="Gene3D" id="2.60.40.3440">
    <property type="match status" value="8"/>
</dbReference>
<dbReference type="RefSeq" id="WP_185965709.1">
    <property type="nucleotide sequence ID" value="NZ_CP045503.2"/>
</dbReference>
<dbReference type="Pfam" id="PF05345">
    <property type="entry name" value="He_PIG"/>
    <property type="match status" value="1"/>
</dbReference>
<protein>
    <submittedName>
        <fullName evidence="4">Tandem-95 repeat protein</fullName>
    </submittedName>
</protein>
<dbReference type="Pfam" id="PF17963">
    <property type="entry name" value="Big_9"/>
    <property type="match status" value="11"/>
</dbReference>
<name>A0ABX6VA56_9GAMM</name>
<dbReference type="InterPro" id="IPR011250">
    <property type="entry name" value="OMP/PagP_B-barrel"/>
</dbReference>
<dbReference type="Gene3D" id="2.40.160.20">
    <property type="match status" value="1"/>
</dbReference>
<dbReference type="InterPro" id="IPR013783">
    <property type="entry name" value="Ig-like_fold"/>
</dbReference>
<dbReference type="InterPro" id="IPR027385">
    <property type="entry name" value="Beta-barrel_OMP"/>
</dbReference>
<dbReference type="Proteomes" id="UP000316416">
    <property type="component" value="Chromosome"/>
</dbReference>
<feature type="transmembrane region" description="Helical" evidence="2">
    <location>
        <begin position="2304"/>
        <end position="2325"/>
    </location>
</feature>
<evidence type="ECO:0000313" key="4">
    <source>
        <dbReference type="EMBL" id="QPG59569.2"/>
    </source>
</evidence>
<reference evidence="4" key="1">
    <citation type="submission" date="2021-07" db="EMBL/GenBank/DDBJ databases">
        <title>Shewanella sp. YLB-07 whole genome sequence.</title>
        <authorList>
            <person name="Yu L."/>
        </authorList>
    </citation>
    <scope>NUCLEOTIDE SEQUENCE</scope>
    <source>
        <strain evidence="4">YLB-08</strain>
    </source>
</reference>
<sequence>MITCLFAVQQASAAESDTGYISPDKAETELIIIDPAVHDPYMLYQALNAKFKQHLGQNHKTEIVFLKPGMEPLLQIRNAIKDRTNLSQLSIVSHASNGALFLSGRWIDKKYIDQQAQLMSEIGISLKKGADLKLYGCNLASGGSGKKFINRVAELTQLDVAASTDTTGGVEQGHNWELEYQVGSIDTRSLFSEALPTFYSSTLNHFRYGTMAVEPIAGESGKVRLKVQIGYTLDHNIMNKLVNSAVGTINCDKNYLAGFTWGDGQGEASICVQLLSKDSATNDSLVEIVSQGANGYEPGIVHQYQADGDYTLSWDSYARSPAMSQDNSYWRGELTTSVVNGEVTNASPVTAVSALVYVRDDHPFTMQVSGVDQDGDKIQYRWGEKREFYSGNSGSQVKIPTGMQLSAEGLITWDLAADKANGDLVTYTEHTNPSTVTSNRWQAAIVLEDLDINGVVKSKAPLDFVFVISDPDNASPGFNLGPEITGTQYIQLHQTTSFTLSASDVDENGDPDIPTLSVLNPPSTDPAIWSTSIVSQDPATGTSVIEVTFTPSDEMLGKAYAVIFSAKDSNGISSEASVNLVIVNEAPIAQDDAGFTQQGEAITLDVLSNDSDPDGDPLTITQYNAPNGTVVLNADSTITYTPDTDFSGLDTISYVISDGIGSVASANILVTVNASPVAVDDAFNINEDTITLLDLLDNDSEPDGDALAITLTAANSGQLSLVNNIVTYMPNADFYGTDSFSYIISDGLGGSDTASVSLTVLSVNDAPIANADTASVDEDSSLNYAVLDNDSDLENHPLTVSVTQPDHGQASVEADGSINYVPDADFNGSDAITYTINDGHGGQDSALLSVIVNAVNDNPIAVNDSATLDEDASVSIPVLLNDTDIDGDSLTVTVQGASSGSVSVTAFDLVLYTPNANFNGSDSFSYSIDDGNGGTASATISVLVTSINDAPLALNDAVTLDEDTSVTVQVLQNDSDLDNDLLVVSAQSPAHGQVSVGLDGSIHYIPEQNFYGVDSLTYTLDDGHGGTAQAQLSITVEPINDLPIALDDYVSVEEDLSVTIDLLANDSDVDNDELTLILELGAHGELVELSGGSVRYTPDVNYNGSDTINYHVEDGNGGQASAVVTIDIVSVNDKPVAENDLINVNEDTSLQFNLLHNDSDVEFSLNPASAILIDSPEHMSASVENGVVTLTPIADFNGSDMFSYQVSDAEGEVSNIASVSITVAAVNDAPRPQPDFANVDEDIILDIAVLENDIDIDDADSENSSIDIHSVAIVQAPLHGQLVDNDGVLSYQPDSNYVGPDSFSYTVADMLGAISPAVDVTLNVEGINDAPVAVGDSTSTKEDQSISFTLTDNDTDLDSIIDTDSVVLFSAPAHGVVSISEAGEVSYTPSADFFGNDSFSYTVKDNEGAVSLPGNVNISVTSVNDAPRLQDDIAELVEDGVNDINVLGNDSDVDGQLVLASLRVITEPEHGSVSVLPSGLLRYIPDENYYGPDSFSYQIEDNQAASSQAQVQISIDSINDKPIVQDDLAVVDEDSAATINILANDSDLDGSLDISSVVILSMPAYGELEVNSDGSVDYTPNRNFNGSDSFSYQVSDDSGDISSPALVFIEVNAVNDSPEISGSPATQVLQGEGYQFVPVSLDIDNDTLAFSISGLPVWATFTPETGMVSGSPEYQDVGDYGPIVISVTDGLETVTLESFYIEVVILDSDGDGIPDAVELELGLDPFDGSDAAGDADGDGMSNYDEWLAGTDLYIDDVAPELIAPADIWLDAIGLFTQVDLGTAQAYDYIDGVRQACCQDLSHSMVSDQPLLKPGSYQVLWTAIDAAGNMSEQLQNIYVRPLISLAQDQIVSQGNRVSVSVHLNGLSPQYPLTVAYKVGGNAVEGLHHDLNSGVVVFESGQIAQTLEFNTFDIEQNEQVSIHLDDQFNLGSKKEHYVTITLDNLAPEVQLSSYQFDEKRTWVAQVDGAVEIKANYTDPNSLNSHTLDWSLTDSELQDVQLFEGQGVIQNVSQSGVNGSKLETWYFDPSGLVEGVYTVRVTVTDDGVPNLSHFNELRVRVSEQLPVLTSEDSDGDGVTDIEEGLVDSDGDGIPDYLDPISAGNVLPERIANTESYLVECESGIDCRLGQYAMSGVYLGAQVAGSDIQANLQGIAPGGFVDVGGVFNIEAIELSEHSQVVSIVIPQRNPVPEHSGYRHFIHDKGWFTFETNGDNQLMSAPGSAGYCPPPGSDEYSEGLNQGDWCLQLIILDGGVNDADEIANGAVSITGCLIQEESEPVTTETDTSVEVEILTEGGGASSGGSMQIIILYLLLVTGLFRNQTLNIILLLNKQLLTHKHKYLHRLAYLPLFFFVSVFSLNATAADNESGDDELVGWFISGLYGQSQTSEGTSDINTLLADAELTAEVIELDSSTTGWKLGIGYAFTANWSATLEYVDLGEVSVRIKGETDNPQAFYAAASQFYPNSAKGVGLNLGYRYQFASDFSVLLHGGLLSWQADYKSYDIDTQQVATSEQDGNSFYGGLGLEYALTKTIRFSVQWSHVELDDTSRDLIGAGMQFLF</sequence>